<dbReference type="CDD" id="cd07984">
    <property type="entry name" value="LPLAT_LABLAT-like"/>
    <property type="match status" value="1"/>
</dbReference>
<keyword evidence="6 8" id="KW-0012">Acyltransferase</keyword>
<keyword evidence="9" id="KW-1185">Reference proteome</keyword>
<evidence type="ECO:0000256" key="4">
    <source>
        <dbReference type="ARBA" id="ARBA00022679"/>
    </source>
</evidence>
<evidence type="ECO:0000256" key="6">
    <source>
        <dbReference type="ARBA" id="ARBA00023315"/>
    </source>
</evidence>
<evidence type="ECO:0000256" key="7">
    <source>
        <dbReference type="SAM" id="Phobius"/>
    </source>
</evidence>
<dbReference type="GO" id="GO:0016746">
    <property type="term" value="F:acyltransferase activity"/>
    <property type="evidence" value="ECO:0007669"/>
    <property type="project" value="UniProtKB-KW"/>
</dbReference>
<reference evidence="8" key="1">
    <citation type="journal article" date="2023" name="J. Hazard. Mater.">
        <title>Anaerobic biodegradation of pyrene and benzo[a]pyrene by a new sulfate-reducing Desulforamulus aquiferis strain DSA.</title>
        <authorList>
            <person name="Zhang Z."/>
            <person name="Sun J."/>
            <person name="Gong X."/>
            <person name="Wang C."/>
            <person name="Wang H."/>
        </authorList>
    </citation>
    <scope>NUCLEOTIDE SEQUENCE</scope>
    <source>
        <strain evidence="8">DSA</strain>
    </source>
</reference>
<dbReference type="GO" id="GO:0005886">
    <property type="term" value="C:plasma membrane"/>
    <property type="evidence" value="ECO:0007669"/>
    <property type="project" value="UniProtKB-SubCell"/>
</dbReference>
<feature type="transmembrane region" description="Helical" evidence="7">
    <location>
        <begin position="20"/>
        <end position="45"/>
    </location>
</feature>
<dbReference type="EMBL" id="JARPTC010000009">
    <property type="protein sequence ID" value="MDO7787012.1"/>
    <property type="molecule type" value="Genomic_DNA"/>
</dbReference>
<evidence type="ECO:0000256" key="3">
    <source>
        <dbReference type="ARBA" id="ARBA00022519"/>
    </source>
</evidence>
<evidence type="ECO:0000313" key="8">
    <source>
        <dbReference type="EMBL" id="MDO7787012.1"/>
    </source>
</evidence>
<dbReference type="InterPro" id="IPR004960">
    <property type="entry name" value="LipA_acyltrans"/>
</dbReference>
<keyword evidence="3" id="KW-0997">Cell inner membrane</keyword>
<keyword evidence="7" id="KW-0812">Transmembrane</keyword>
<name>A0AAW7ZCF8_9FIRM</name>
<dbReference type="GO" id="GO:0009247">
    <property type="term" value="P:glycolipid biosynthetic process"/>
    <property type="evidence" value="ECO:0007669"/>
    <property type="project" value="UniProtKB-ARBA"/>
</dbReference>
<dbReference type="AlphaFoldDB" id="A0AAW7ZCF8"/>
<protein>
    <submittedName>
        <fullName evidence="8">Lysophospholipid acyltransferase family protein</fullName>
    </submittedName>
</protein>
<dbReference type="PANTHER" id="PTHR30606:SF10">
    <property type="entry name" value="PHOSPHATIDYLINOSITOL MANNOSIDE ACYLTRANSFERASE"/>
    <property type="match status" value="1"/>
</dbReference>
<proteinExistence type="predicted"/>
<evidence type="ECO:0000256" key="2">
    <source>
        <dbReference type="ARBA" id="ARBA00022475"/>
    </source>
</evidence>
<evidence type="ECO:0000256" key="5">
    <source>
        <dbReference type="ARBA" id="ARBA00023136"/>
    </source>
</evidence>
<organism evidence="8 9">
    <name type="scientific">Desulforamulus aquiferis</name>
    <dbReference type="NCBI Taxonomy" id="1397668"/>
    <lineage>
        <taxon>Bacteria</taxon>
        <taxon>Bacillati</taxon>
        <taxon>Bacillota</taxon>
        <taxon>Clostridia</taxon>
        <taxon>Eubacteriales</taxon>
        <taxon>Peptococcaceae</taxon>
        <taxon>Desulforamulus</taxon>
    </lineage>
</organism>
<reference evidence="8" key="2">
    <citation type="submission" date="2023-03" db="EMBL/GenBank/DDBJ databases">
        <authorList>
            <person name="Zhang Z."/>
        </authorList>
    </citation>
    <scope>NUCLEOTIDE SEQUENCE</scope>
    <source>
        <strain evidence="8">DSA</strain>
    </source>
</reference>
<comment type="caution">
    <text evidence="8">The sequence shown here is derived from an EMBL/GenBank/DDBJ whole genome shotgun (WGS) entry which is preliminary data.</text>
</comment>
<gene>
    <name evidence="8" type="ORF">P6N53_07265</name>
</gene>
<dbReference type="PANTHER" id="PTHR30606">
    <property type="entry name" value="LIPID A BIOSYNTHESIS LAUROYL ACYLTRANSFERASE"/>
    <property type="match status" value="1"/>
</dbReference>
<sequence>MYQWIGRLTEDKKRQSVVMVILALMPERVIILIGWLSGYLLAIIAKPLRVAVLFNMAEVLDKTPKEIIKCCRAYLCHFPIILLEILMAPQRLTKEKVRQWTVEGEEHLQKALDLGRGAIIYAPHMGNFFYYYWYLFQRYPCLTVATGGSSELRPLYLLFQGMGCQGMDYDNTPPQKLLRTLSYHLRSNGVVFLLGDFWRPNFPLANFFGKASRSPGGAASLALKQQVPVVLLYGWREKGLNHHIVMEAPIHLYEEFEANQRQEAIDRLNYFMEQSIRKVPEQWFYWFNLHERWEEGVAVKGTHL</sequence>
<dbReference type="Pfam" id="PF03279">
    <property type="entry name" value="Lip_A_acyltrans"/>
    <property type="match status" value="1"/>
</dbReference>
<keyword evidence="5 7" id="KW-0472">Membrane</keyword>
<comment type="subcellular location">
    <subcellularLocation>
        <location evidence="1">Cell inner membrane</location>
    </subcellularLocation>
</comment>
<keyword evidence="4" id="KW-0808">Transferase</keyword>
<evidence type="ECO:0000313" key="9">
    <source>
        <dbReference type="Proteomes" id="UP001172911"/>
    </source>
</evidence>
<keyword evidence="7" id="KW-1133">Transmembrane helix</keyword>
<dbReference type="Proteomes" id="UP001172911">
    <property type="component" value="Unassembled WGS sequence"/>
</dbReference>
<evidence type="ECO:0000256" key="1">
    <source>
        <dbReference type="ARBA" id="ARBA00004533"/>
    </source>
</evidence>
<keyword evidence="2" id="KW-1003">Cell membrane</keyword>
<dbReference type="RefSeq" id="WP_304542124.1">
    <property type="nucleotide sequence ID" value="NZ_JARPTC010000009.1"/>
</dbReference>
<accession>A0AAW7ZCF8</accession>